<evidence type="ECO:0000256" key="1">
    <source>
        <dbReference type="SAM" id="MobiDB-lite"/>
    </source>
</evidence>
<accession>A0ABQ4BZU4</accession>
<proteinExistence type="predicted"/>
<dbReference type="RefSeq" id="WP_203701831.1">
    <property type="nucleotide sequence ID" value="NZ_BAAALU010000008.1"/>
</dbReference>
<dbReference type="Proteomes" id="UP000624325">
    <property type="component" value="Unassembled WGS sequence"/>
</dbReference>
<evidence type="ECO:0000313" key="3">
    <source>
        <dbReference type="Proteomes" id="UP000624325"/>
    </source>
</evidence>
<feature type="compositionally biased region" description="Pro residues" evidence="1">
    <location>
        <begin position="55"/>
        <end position="68"/>
    </location>
</feature>
<feature type="compositionally biased region" description="Pro residues" evidence="1">
    <location>
        <begin position="138"/>
        <end position="150"/>
    </location>
</feature>
<sequence>MAEEERERQGGVTEPVTPVDAGSGEAPREPKWSGAAPVPPPAPKRRRWLEDESMFPPPPPPPASPPRDPTLDLPTGRAFEPDTPVDPWADADPLPAYPMDVTYPPTRLEQIGPPPPPPTPPPPAPLPVKKSKAKRPEPAGPPPGWRPPPGYVAVPVRRRRRWPWFALLSLLCCCGCPAWFGQPLYAQFPADAVVPATVGNLTLRDDQQSKRTAEQLKTDLRRTYVISSPFAGVFVDGDGKRATVFGTTGLHLSPDDDVTAEINRVTGTYQLRSITTVAATERGESRRCGIGTDNGTDVVVCSWVDYGSLGTGVFTRLDVDESNGRLSQLRDTIVTRRSDG</sequence>
<name>A0ABQ4BZU4_9ACTN</name>
<evidence type="ECO:0000313" key="2">
    <source>
        <dbReference type="EMBL" id="GIF56039.1"/>
    </source>
</evidence>
<reference evidence="2 3" key="1">
    <citation type="submission" date="2021-01" db="EMBL/GenBank/DDBJ databases">
        <title>Whole genome shotgun sequence of Asanoa iriomotensis NBRC 100142.</title>
        <authorList>
            <person name="Komaki H."/>
            <person name="Tamura T."/>
        </authorList>
    </citation>
    <scope>NUCLEOTIDE SEQUENCE [LARGE SCALE GENOMIC DNA]</scope>
    <source>
        <strain evidence="2 3">NBRC 100142</strain>
    </source>
</reference>
<dbReference type="EMBL" id="BONC01000011">
    <property type="protein sequence ID" value="GIF56039.1"/>
    <property type="molecule type" value="Genomic_DNA"/>
</dbReference>
<feature type="region of interest" description="Disordered" evidence="1">
    <location>
        <begin position="1"/>
        <end position="150"/>
    </location>
</feature>
<protein>
    <submittedName>
        <fullName evidence="2">Uncharacterized protein</fullName>
    </submittedName>
</protein>
<comment type="caution">
    <text evidence="2">The sequence shown here is derived from an EMBL/GenBank/DDBJ whole genome shotgun (WGS) entry which is preliminary data.</text>
</comment>
<organism evidence="2 3">
    <name type="scientific">Asanoa iriomotensis</name>
    <dbReference type="NCBI Taxonomy" id="234613"/>
    <lineage>
        <taxon>Bacteria</taxon>
        <taxon>Bacillati</taxon>
        <taxon>Actinomycetota</taxon>
        <taxon>Actinomycetes</taxon>
        <taxon>Micromonosporales</taxon>
        <taxon>Micromonosporaceae</taxon>
        <taxon>Asanoa</taxon>
    </lineage>
</organism>
<gene>
    <name evidence="2" type="ORF">Air01nite_21340</name>
</gene>
<feature type="compositionally biased region" description="Pro residues" evidence="1">
    <location>
        <begin position="112"/>
        <end position="126"/>
    </location>
</feature>
<keyword evidence="3" id="KW-1185">Reference proteome</keyword>